<reference evidence="4 5" key="1">
    <citation type="submission" date="2018-02" db="EMBL/GenBank/DDBJ databases">
        <title>The draft genome of Sphingobacterium gobiense H7.</title>
        <authorList>
            <person name="Li L."/>
            <person name="Liu L."/>
            <person name="Zhang X."/>
            <person name="Wang T."/>
            <person name="Liang L."/>
        </authorList>
    </citation>
    <scope>NUCLEOTIDE SEQUENCE [LARGE SCALE GENOMIC DNA]</scope>
    <source>
        <strain evidence="4 5">ACCC 05757</strain>
    </source>
</reference>
<dbReference type="OrthoDB" id="964423at2"/>
<evidence type="ECO:0000256" key="1">
    <source>
        <dbReference type="SAM" id="Coils"/>
    </source>
</evidence>
<comment type="caution">
    <text evidence="4">The sequence shown here is derived from an EMBL/GenBank/DDBJ whole genome shotgun (WGS) entry which is preliminary data.</text>
</comment>
<evidence type="ECO:0000259" key="3">
    <source>
        <dbReference type="Pfam" id="PF02371"/>
    </source>
</evidence>
<dbReference type="InterPro" id="IPR003346">
    <property type="entry name" value="Transposase_20"/>
</dbReference>
<dbReference type="InterPro" id="IPR047650">
    <property type="entry name" value="Transpos_IS110"/>
</dbReference>
<evidence type="ECO:0000313" key="4">
    <source>
        <dbReference type="EMBL" id="PRD56816.1"/>
    </source>
</evidence>
<dbReference type="NCBIfam" id="NF033542">
    <property type="entry name" value="transpos_IS110"/>
    <property type="match status" value="1"/>
</dbReference>
<dbReference type="InterPro" id="IPR002525">
    <property type="entry name" value="Transp_IS110-like_N"/>
</dbReference>
<protein>
    <submittedName>
        <fullName evidence="4">IS110 family transposase</fullName>
    </submittedName>
</protein>
<dbReference type="EMBL" id="PVBS01000001">
    <property type="protein sequence ID" value="PRD56816.1"/>
    <property type="molecule type" value="Genomic_DNA"/>
</dbReference>
<feature type="coiled-coil region" evidence="1">
    <location>
        <begin position="131"/>
        <end position="179"/>
    </location>
</feature>
<dbReference type="GO" id="GO:0006313">
    <property type="term" value="P:DNA transposition"/>
    <property type="evidence" value="ECO:0007669"/>
    <property type="project" value="InterPro"/>
</dbReference>
<dbReference type="PANTHER" id="PTHR33055">
    <property type="entry name" value="TRANSPOSASE FOR INSERTION SEQUENCE ELEMENT IS1111A"/>
    <property type="match status" value="1"/>
</dbReference>
<dbReference type="PANTHER" id="PTHR33055:SF3">
    <property type="entry name" value="PUTATIVE TRANSPOSASE FOR IS117-RELATED"/>
    <property type="match status" value="1"/>
</dbReference>
<dbReference type="GO" id="GO:0003677">
    <property type="term" value="F:DNA binding"/>
    <property type="evidence" value="ECO:0007669"/>
    <property type="project" value="InterPro"/>
</dbReference>
<dbReference type="GO" id="GO:0004803">
    <property type="term" value="F:transposase activity"/>
    <property type="evidence" value="ECO:0007669"/>
    <property type="project" value="InterPro"/>
</dbReference>
<name>A0A2S9JU67_9SPHI</name>
<feature type="domain" description="Transposase IS110-like N-terminal" evidence="2">
    <location>
        <begin position="4"/>
        <end position="143"/>
    </location>
</feature>
<dbReference type="RefSeq" id="WP_105723998.1">
    <property type="nucleotide sequence ID" value="NZ_PVBS01000001.1"/>
</dbReference>
<dbReference type="Pfam" id="PF02371">
    <property type="entry name" value="Transposase_20"/>
    <property type="match status" value="1"/>
</dbReference>
<keyword evidence="5" id="KW-1185">Reference proteome</keyword>
<dbReference type="Pfam" id="PF01548">
    <property type="entry name" value="DEDD_Tnp_IS110"/>
    <property type="match status" value="1"/>
</dbReference>
<evidence type="ECO:0000259" key="2">
    <source>
        <dbReference type="Pfam" id="PF01548"/>
    </source>
</evidence>
<organism evidence="4 5">
    <name type="scientific">Sphingobacterium gobiense</name>
    <dbReference type="NCBI Taxonomy" id="1382456"/>
    <lineage>
        <taxon>Bacteria</taxon>
        <taxon>Pseudomonadati</taxon>
        <taxon>Bacteroidota</taxon>
        <taxon>Sphingobacteriia</taxon>
        <taxon>Sphingobacteriales</taxon>
        <taxon>Sphingobacteriaceae</taxon>
        <taxon>Sphingobacterium</taxon>
    </lineage>
</organism>
<dbReference type="AlphaFoldDB" id="A0A2S9JU67"/>
<accession>A0A2S9JU67</accession>
<dbReference type="Proteomes" id="UP000238642">
    <property type="component" value="Unassembled WGS sequence"/>
</dbReference>
<gene>
    <name evidence="4" type="ORF">C5749_06220</name>
</gene>
<evidence type="ECO:0000313" key="5">
    <source>
        <dbReference type="Proteomes" id="UP000238642"/>
    </source>
</evidence>
<keyword evidence="1" id="KW-0175">Coiled coil</keyword>
<feature type="domain" description="Transposase IS116/IS110/IS902 C-terminal" evidence="3">
    <location>
        <begin position="195"/>
        <end position="279"/>
    </location>
</feature>
<sequence length="332" mass="36673">MKFIGIDIAKSTFVTAYPLPTGGYRTKTYPNDPKGVALFMKSFSQEGHHCVLEATGNYGMLLLYMLCKAGIAVSQVNPKQIKHFARMMMTVTKTDDVDAKLISLYGEKMCPPVYRFPAESLLILKQKKVIARQLRKQLVALSNLKESLQALPIKDKASLKSLDKTLRFLKARIEEIDADIADVASSAFEQQIASLTSVKGIGISLATSLVISTGGFSQFETSKQLARFVGIYPSYQQSGSSINIRGKISRNGDSNLRSLLYIASWSAIRYNETCKEAYERLKARGKPSKVALVAVANKLLRQAFAICKSNSRYVDGYKSTLNKNANSSCFLT</sequence>
<proteinExistence type="predicted"/>